<dbReference type="InterPro" id="IPR009019">
    <property type="entry name" value="KH_sf_prok-type"/>
</dbReference>
<dbReference type="PANTHER" id="PTHR42698:SF1">
    <property type="entry name" value="GTPASE ERA, MITOCHONDRIAL"/>
    <property type="match status" value="1"/>
</dbReference>
<dbReference type="PROSITE" id="PS50823">
    <property type="entry name" value="KH_TYPE_2"/>
    <property type="match status" value="1"/>
</dbReference>
<dbReference type="PANTHER" id="PTHR42698">
    <property type="entry name" value="GTPASE ERA"/>
    <property type="match status" value="1"/>
</dbReference>
<dbReference type="RefSeq" id="WP_053941817.1">
    <property type="nucleotide sequence ID" value="NZ_CDMH01000058.1"/>
</dbReference>
<dbReference type="Pfam" id="PF07650">
    <property type="entry name" value="KH_2"/>
    <property type="match status" value="1"/>
</dbReference>
<evidence type="ECO:0000259" key="9">
    <source>
        <dbReference type="PROSITE" id="PS50823"/>
    </source>
</evidence>
<dbReference type="EMBL" id="CDML01000039">
    <property type="protein sequence ID" value="CRF41467.1"/>
    <property type="molecule type" value="Genomic_DNA"/>
</dbReference>
<keyword evidence="3 6" id="KW-0547">Nucleotide-binding</keyword>
<dbReference type="InterPro" id="IPR015946">
    <property type="entry name" value="KH_dom-like_a/b"/>
</dbReference>
<dbReference type="NCBIfam" id="TIGR00436">
    <property type="entry name" value="era"/>
    <property type="match status" value="1"/>
</dbReference>
<feature type="binding site" evidence="6">
    <location>
        <begin position="63"/>
        <end position="67"/>
    </location>
    <ligand>
        <name>GTP</name>
        <dbReference type="ChEBI" id="CHEBI:37565"/>
    </ligand>
</feature>
<gene>
    <name evidence="6" type="primary">era</name>
    <name evidence="11" type="ORF">HAL011_12630</name>
    <name evidence="12" type="ORF">HAL013_14660</name>
    <name evidence="13" type="ORF">HAL09_00880</name>
</gene>
<keyword evidence="4 6" id="KW-0694">RNA-binding</keyword>
<dbReference type="Proteomes" id="UP000045175">
    <property type="component" value="Unassembled WGS sequence"/>
</dbReference>
<feature type="domain" description="Era-type G" evidence="10">
    <location>
        <begin position="3"/>
        <end position="173"/>
    </location>
</feature>
<keyword evidence="6" id="KW-0963">Cytoplasm</keyword>
<evidence type="ECO:0000313" key="14">
    <source>
        <dbReference type="Proteomes" id="UP000038622"/>
    </source>
</evidence>
<evidence type="ECO:0000256" key="7">
    <source>
        <dbReference type="PROSITE-ProRule" id="PRU01050"/>
    </source>
</evidence>
<keyword evidence="6" id="KW-0472">Membrane</keyword>
<dbReference type="NCBIfam" id="NF000908">
    <property type="entry name" value="PRK00089.1"/>
    <property type="match status" value="1"/>
</dbReference>
<dbReference type="InterPro" id="IPR005225">
    <property type="entry name" value="Small_GTP-bd"/>
</dbReference>
<dbReference type="SUPFAM" id="SSF54814">
    <property type="entry name" value="Prokaryotic type KH domain (KH-domain type II)"/>
    <property type="match status" value="1"/>
</dbReference>
<comment type="function">
    <text evidence="6">An essential GTPase that binds both GDP and GTP, with rapid nucleotide exchange. Plays a role in 16S rRNA processing and 30S ribosomal subunit biogenesis and possibly also in cell cycle regulation and energy metabolism.</text>
</comment>
<dbReference type="CDD" id="cd04163">
    <property type="entry name" value="Era"/>
    <property type="match status" value="1"/>
</dbReference>
<dbReference type="InterPro" id="IPR030388">
    <property type="entry name" value="G_ERA_dom"/>
</dbReference>
<name>A0A0K2X4Y7_9HELI</name>
<dbReference type="EMBL" id="CDMN01000002">
    <property type="protein sequence ID" value="CRF43546.1"/>
    <property type="molecule type" value="Genomic_DNA"/>
</dbReference>
<proteinExistence type="inferred from homology"/>
<dbReference type="InterPro" id="IPR006073">
    <property type="entry name" value="GTP-bd"/>
</dbReference>
<comment type="similarity">
    <text evidence="1 6 7 8">Belongs to the TRAFAC class TrmE-Era-EngA-EngB-Septin-like GTPase superfamily. Era GTPase family.</text>
</comment>
<comment type="subcellular location">
    <subcellularLocation>
        <location evidence="6">Cytoplasm</location>
    </subcellularLocation>
    <subcellularLocation>
        <location evidence="6">Cell membrane</location>
        <topology evidence="6">Peripheral membrane protein</topology>
    </subcellularLocation>
</comment>
<dbReference type="SUPFAM" id="SSF52540">
    <property type="entry name" value="P-loop containing nucleoside triphosphate hydrolases"/>
    <property type="match status" value="1"/>
</dbReference>
<dbReference type="GO" id="GO:0000028">
    <property type="term" value="P:ribosomal small subunit assembly"/>
    <property type="evidence" value="ECO:0007669"/>
    <property type="project" value="TreeGrafter"/>
</dbReference>
<dbReference type="NCBIfam" id="TIGR00231">
    <property type="entry name" value="small_GTP"/>
    <property type="match status" value="1"/>
</dbReference>
<keyword evidence="6" id="KW-1003">Cell membrane</keyword>
<evidence type="ECO:0000256" key="6">
    <source>
        <dbReference type="HAMAP-Rule" id="MF_00367"/>
    </source>
</evidence>
<dbReference type="OrthoDB" id="9805918at2"/>
<feature type="region of interest" description="G4" evidence="7">
    <location>
        <begin position="122"/>
        <end position="125"/>
    </location>
</feature>
<dbReference type="CDD" id="cd22534">
    <property type="entry name" value="KH-II_Era"/>
    <property type="match status" value="1"/>
</dbReference>
<feature type="binding site" evidence="6">
    <location>
        <begin position="11"/>
        <end position="18"/>
    </location>
    <ligand>
        <name>GTP</name>
        <dbReference type="ChEBI" id="CHEBI:37565"/>
    </ligand>
</feature>
<dbReference type="Gene3D" id="3.30.300.20">
    <property type="match status" value="1"/>
</dbReference>
<accession>A0A0K2X4Y7</accession>
<dbReference type="GO" id="GO:0005525">
    <property type="term" value="F:GTP binding"/>
    <property type="evidence" value="ECO:0007669"/>
    <property type="project" value="UniProtKB-UniRule"/>
</dbReference>
<evidence type="ECO:0000313" key="15">
    <source>
        <dbReference type="Proteomes" id="UP000041394"/>
    </source>
</evidence>
<evidence type="ECO:0000256" key="8">
    <source>
        <dbReference type="RuleBase" id="RU003761"/>
    </source>
</evidence>
<organism evidence="11 14">
    <name type="scientific">Helicobacter ailurogastricus</name>
    <dbReference type="NCBI Taxonomy" id="1578720"/>
    <lineage>
        <taxon>Bacteria</taxon>
        <taxon>Pseudomonadati</taxon>
        <taxon>Campylobacterota</taxon>
        <taxon>Epsilonproteobacteria</taxon>
        <taxon>Campylobacterales</taxon>
        <taxon>Helicobacteraceae</taxon>
        <taxon>Helicobacter</taxon>
    </lineage>
</organism>
<protein>
    <recommendedName>
        <fullName evidence="2 6">GTPase Era</fullName>
    </recommendedName>
</protein>
<feature type="region of interest" description="G2" evidence="7">
    <location>
        <begin position="37"/>
        <end position="41"/>
    </location>
</feature>
<evidence type="ECO:0000259" key="10">
    <source>
        <dbReference type="PROSITE" id="PS51713"/>
    </source>
</evidence>
<evidence type="ECO:0000313" key="16">
    <source>
        <dbReference type="Proteomes" id="UP000045175"/>
    </source>
</evidence>
<dbReference type="GO" id="GO:0070181">
    <property type="term" value="F:small ribosomal subunit rRNA binding"/>
    <property type="evidence" value="ECO:0007669"/>
    <property type="project" value="UniProtKB-UniRule"/>
</dbReference>
<dbReference type="InterPro" id="IPR005662">
    <property type="entry name" value="GTPase_Era-like"/>
</dbReference>
<evidence type="ECO:0000256" key="4">
    <source>
        <dbReference type="ARBA" id="ARBA00022884"/>
    </source>
</evidence>
<feature type="domain" description="KH type-2" evidence="9">
    <location>
        <begin position="204"/>
        <end position="280"/>
    </location>
</feature>
<dbReference type="InterPro" id="IPR027417">
    <property type="entry name" value="P-loop_NTPase"/>
</dbReference>
<evidence type="ECO:0000313" key="13">
    <source>
        <dbReference type="EMBL" id="CRF43546.1"/>
    </source>
</evidence>
<sequence length="297" mass="33343">MTKAGFIALIGRPNAGKSTLINALLGAHLALTSHKANATRKILKAIIPYTDKESTECQMVFLDTPGLCTQEKLLNRAMVAQSHSAFESCDLAVFVASVQDNLKPYEEFLKWSGHKPHLLALNKTDTATNAQILAKLKDYTPYSQHFKALIPISAQKGRNLNALLDEVAKLLPNAPFYYDPDMLGDIQMREIYAEIIREQIFQFLSDEIPYESAVLVKSVQEQAQLEKIQAQIIVTKESQQKMVIGKGGAVVKKIGQEARHKIEDFIQKKVFLRLEVVVQKNWTSTQNQLKKMGYVVE</sequence>
<keyword evidence="6" id="KW-0699">rRNA-binding</keyword>
<feature type="binding site" evidence="6">
    <location>
        <begin position="122"/>
        <end position="125"/>
    </location>
    <ligand>
        <name>GTP</name>
        <dbReference type="ChEBI" id="CHEBI:37565"/>
    </ligand>
</feature>
<evidence type="ECO:0000313" key="11">
    <source>
        <dbReference type="EMBL" id="CRF41467.1"/>
    </source>
</evidence>
<evidence type="ECO:0000313" key="12">
    <source>
        <dbReference type="EMBL" id="CRF43241.1"/>
    </source>
</evidence>
<evidence type="ECO:0000256" key="5">
    <source>
        <dbReference type="ARBA" id="ARBA00023134"/>
    </source>
</evidence>
<keyword evidence="6" id="KW-0690">Ribosome biogenesis</keyword>
<evidence type="ECO:0000256" key="3">
    <source>
        <dbReference type="ARBA" id="ARBA00022741"/>
    </source>
</evidence>
<dbReference type="GO" id="GO:0043024">
    <property type="term" value="F:ribosomal small subunit binding"/>
    <property type="evidence" value="ECO:0007669"/>
    <property type="project" value="TreeGrafter"/>
</dbReference>
<dbReference type="GO" id="GO:0005829">
    <property type="term" value="C:cytosol"/>
    <property type="evidence" value="ECO:0007669"/>
    <property type="project" value="TreeGrafter"/>
</dbReference>
<dbReference type="PROSITE" id="PS51713">
    <property type="entry name" value="G_ERA"/>
    <property type="match status" value="1"/>
</dbReference>
<keyword evidence="5 6" id="KW-0342">GTP-binding</keyword>
<dbReference type="Pfam" id="PF01926">
    <property type="entry name" value="MMR_HSR1"/>
    <property type="match status" value="1"/>
</dbReference>
<comment type="subunit">
    <text evidence="6">Monomer.</text>
</comment>
<keyword evidence="14" id="KW-1185">Reference proteome</keyword>
<dbReference type="GO" id="GO:0003924">
    <property type="term" value="F:GTPase activity"/>
    <property type="evidence" value="ECO:0007669"/>
    <property type="project" value="UniProtKB-UniRule"/>
</dbReference>
<dbReference type="Proteomes" id="UP000041394">
    <property type="component" value="Unassembled WGS sequence"/>
</dbReference>
<feature type="region of interest" description="G1" evidence="7">
    <location>
        <begin position="11"/>
        <end position="18"/>
    </location>
</feature>
<dbReference type="STRING" id="1578720.HAL011_12630"/>
<dbReference type="Proteomes" id="UP000038622">
    <property type="component" value="Unassembled WGS sequence"/>
</dbReference>
<feature type="region of interest" description="G5" evidence="7">
    <location>
        <begin position="152"/>
        <end position="154"/>
    </location>
</feature>
<evidence type="ECO:0000256" key="2">
    <source>
        <dbReference type="ARBA" id="ARBA00020484"/>
    </source>
</evidence>
<evidence type="ECO:0000256" key="1">
    <source>
        <dbReference type="ARBA" id="ARBA00007921"/>
    </source>
</evidence>
<reference evidence="15 16" key="3">
    <citation type="submission" date="2014-12" db="EMBL/GenBank/DDBJ databases">
        <authorList>
            <person name="Jaenicke S."/>
        </authorList>
    </citation>
    <scope>NUCLEOTIDE SEQUENCE [LARGE SCALE GENOMIC DNA]</scope>
</reference>
<dbReference type="AlphaFoldDB" id="A0A0K2X4Y7"/>
<dbReference type="EMBL" id="CDMH01000058">
    <property type="protein sequence ID" value="CRF43241.1"/>
    <property type="molecule type" value="Genomic_DNA"/>
</dbReference>
<dbReference type="Gene3D" id="3.40.50.300">
    <property type="entry name" value="P-loop containing nucleotide triphosphate hydrolases"/>
    <property type="match status" value="1"/>
</dbReference>
<dbReference type="HAMAP" id="MF_00367">
    <property type="entry name" value="GTPase_Era"/>
    <property type="match status" value="1"/>
</dbReference>
<dbReference type="InterPro" id="IPR004044">
    <property type="entry name" value="KH_dom_type_2"/>
</dbReference>
<dbReference type="GO" id="GO:0005886">
    <property type="term" value="C:plasma membrane"/>
    <property type="evidence" value="ECO:0007669"/>
    <property type="project" value="UniProtKB-SubCell"/>
</dbReference>
<reference evidence="14" key="2">
    <citation type="submission" date="2014-12" db="EMBL/GenBank/DDBJ databases">
        <authorList>
            <person name="Smet A."/>
        </authorList>
    </citation>
    <scope>NUCLEOTIDE SEQUENCE [LARGE SCALE GENOMIC DNA]</scope>
</reference>
<reference evidence="11" key="1">
    <citation type="submission" date="2014-12" db="EMBL/GenBank/DDBJ databases">
        <title>Whole genome sequences of four Staphylococcus schleiferi canine isolates.</title>
        <authorList>
            <person name="Misic A.M."/>
            <person name="Cain C."/>
            <person name="Morris D.O."/>
            <person name="Rankin S."/>
            <person name="Beiting D."/>
        </authorList>
    </citation>
    <scope>NUCLEOTIDE SEQUENCE</scope>
    <source>
        <strain evidence="11">ASB11</strain>
        <strain evidence="12">ASB13</strain>
        <strain evidence="13">ASB9</strain>
    </source>
</reference>
<feature type="region of interest" description="G3" evidence="7">
    <location>
        <begin position="63"/>
        <end position="66"/>
    </location>
</feature>